<dbReference type="STRING" id="10036.ENSMAUP00000005989"/>
<feature type="transmembrane region" description="Helical" evidence="10">
    <location>
        <begin position="167"/>
        <end position="185"/>
    </location>
</feature>
<dbReference type="Proteomes" id="UP000886700">
    <property type="component" value="Unplaced"/>
</dbReference>
<proteinExistence type="inferred from homology"/>
<sequence>MTRQCPPPVAESGFPLSGSVLAEAAVVFAVVLSIHAAVWDRYSWCAVALAVQAFYVQYKWDRLLQQGNAVFQFRMSANSGLLPASMVMPLLGLVMKERCQTAGNPYFERFGIVVAATGMAVALFSSVLALGITRPVPTNTCAVSGLAGGIIIYIMKHSLSVGEVIEVLEVLLIFVYLNMILLYLLPRCFTPGEALLVLGGISFVLNQLIKRSLTESQGDPVDFFLLVVVVGMVLMGVFFSTLFVFMDSGTWASSIFFHLMTCVLGLGVVLPWLHWLIRRNPLLWLLQFLFYTETRIYLLAYWSLLATMACVVVLYQNAKRSSPESKKHKAPTITRKYFHFIVVATYIPGIIFDRPLLYVAATVCLAVFIFLEYVRYFRIKPLGHTLRSLLSLFLDERDSGPLILTHIYLLLGMSLPIWLIPRPCTQKDSLGGARALVPYAGVLAVGVGDTVASIFGSTMGEIRWPGTKKTFEGTMTSIFAQIISVALILIFDSGVDLNYSYAWILGSISTVSLLEAYTTQIDNLLLPLYLLILLMA</sequence>
<dbReference type="OrthoDB" id="377083at2759"/>
<dbReference type="GO" id="GO:0005789">
    <property type="term" value="C:endoplasmic reticulum membrane"/>
    <property type="evidence" value="ECO:0007669"/>
    <property type="project" value="UniProtKB-SubCell"/>
</dbReference>
<feature type="transmembrane region" description="Helical" evidence="10">
    <location>
        <begin position="136"/>
        <end position="155"/>
    </location>
</feature>
<keyword evidence="6 12" id="KW-0418">Kinase</keyword>
<comment type="subcellular location">
    <subcellularLocation>
        <location evidence="1">Endoplasmic reticulum membrane</location>
        <topology evidence="1">Multi-pass membrane protein</topology>
    </subcellularLocation>
</comment>
<dbReference type="GO" id="GO:0043048">
    <property type="term" value="P:dolichyl monophosphate biosynthetic process"/>
    <property type="evidence" value="ECO:0007669"/>
    <property type="project" value="Ensembl"/>
</dbReference>
<dbReference type="GO" id="GO:0180047">
    <property type="term" value="P:dolichol phosphate mannose biosynthetic process"/>
    <property type="evidence" value="ECO:0007669"/>
    <property type="project" value="Ensembl"/>
</dbReference>
<dbReference type="PANTHER" id="PTHR13205:SF15">
    <property type="entry name" value="DOLICHOL KINASE"/>
    <property type="match status" value="1"/>
</dbReference>
<feature type="transmembrane region" description="Helical" evidence="10">
    <location>
        <begin position="296"/>
        <end position="315"/>
    </location>
</feature>
<evidence type="ECO:0000313" key="12">
    <source>
        <dbReference type="RefSeq" id="XP_005085543.1"/>
    </source>
</evidence>
<keyword evidence="5 10" id="KW-0812">Transmembrane</keyword>
<dbReference type="EC" id="2.7.1.108" evidence="3"/>
<feature type="transmembrane region" description="Helical" evidence="10">
    <location>
        <begin position="399"/>
        <end position="419"/>
    </location>
</feature>
<dbReference type="GO" id="GO:0006487">
    <property type="term" value="P:protein N-linked glycosylation"/>
    <property type="evidence" value="ECO:0007669"/>
    <property type="project" value="Ensembl"/>
</dbReference>
<accession>A0A1U7QT81</accession>
<dbReference type="RefSeq" id="XP_005085543.1">
    <property type="nucleotide sequence ID" value="XM_005085486.4"/>
</dbReference>
<dbReference type="AlphaFoldDB" id="A0A1U7QT81"/>
<evidence type="ECO:0000256" key="2">
    <source>
        <dbReference type="ARBA" id="ARBA00010794"/>
    </source>
</evidence>
<evidence type="ECO:0000313" key="11">
    <source>
        <dbReference type="Proteomes" id="UP000886700"/>
    </source>
</evidence>
<comment type="similarity">
    <text evidence="2">Belongs to the polyprenol kinase family.</text>
</comment>
<dbReference type="PANTHER" id="PTHR13205">
    <property type="entry name" value="TRANSMEMBRANE PROTEIN 15-RELATED"/>
    <property type="match status" value="1"/>
</dbReference>
<protein>
    <recommendedName>
        <fullName evidence="3">dolichol kinase</fullName>
        <ecNumber evidence="3">2.7.1.108</ecNumber>
    </recommendedName>
</protein>
<evidence type="ECO:0000256" key="4">
    <source>
        <dbReference type="ARBA" id="ARBA00022679"/>
    </source>
</evidence>
<keyword evidence="7" id="KW-0256">Endoplasmic reticulum</keyword>
<feature type="transmembrane region" description="Helical" evidence="10">
    <location>
        <begin position="257"/>
        <end position="276"/>
    </location>
</feature>
<dbReference type="GeneID" id="101828147"/>
<evidence type="ECO:0000256" key="3">
    <source>
        <dbReference type="ARBA" id="ARBA00012132"/>
    </source>
</evidence>
<evidence type="ECO:0000256" key="9">
    <source>
        <dbReference type="ARBA" id="ARBA00023136"/>
    </source>
</evidence>
<evidence type="ECO:0000256" key="7">
    <source>
        <dbReference type="ARBA" id="ARBA00022824"/>
    </source>
</evidence>
<feature type="transmembrane region" description="Helical" evidence="10">
    <location>
        <begin position="223"/>
        <end position="245"/>
    </location>
</feature>
<organism evidence="11 12">
    <name type="scientific">Mesocricetus auratus</name>
    <name type="common">Golden hamster</name>
    <dbReference type="NCBI Taxonomy" id="10036"/>
    <lineage>
        <taxon>Eukaryota</taxon>
        <taxon>Metazoa</taxon>
        <taxon>Chordata</taxon>
        <taxon>Craniata</taxon>
        <taxon>Vertebrata</taxon>
        <taxon>Euteleostomi</taxon>
        <taxon>Mammalia</taxon>
        <taxon>Eutheria</taxon>
        <taxon>Euarchontoglires</taxon>
        <taxon>Glires</taxon>
        <taxon>Rodentia</taxon>
        <taxon>Myomorpha</taxon>
        <taxon>Muroidea</taxon>
        <taxon>Cricetidae</taxon>
        <taxon>Cricetinae</taxon>
        <taxon>Mesocricetus</taxon>
    </lineage>
</organism>
<feature type="transmembrane region" description="Helical" evidence="10">
    <location>
        <begin position="107"/>
        <end position="130"/>
    </location>
</feature>
<keyword evidence="4" id="KW-0808">Transferase</keyword>
<evidence type="ECO:0000256" key="1">
    <source>
        <dbReference type="ARBA" id="ARBA00004477"/>
    </source>
</evidence>
<feature type="transmembrane region" description="Helical" evidence="10">
    <location>
        <begin position="336"/>
        <end position="352"/>
    </location>
</feature>
<evidence type="ECO:0000256" key="5">
    <source>
        <dbReference type="ARBA" id="ARBA00022692"/>
    </source>
</evidence>
<dbReference type="eggNOG" id="KOG2468">
    <property type="taxonomic scope" value="Eukaryota"/>
</dbReference>
<feature type="transmembrane region" description="Helical" evidence="10">
    <location>
        <begin position="12"/>
        <end position="34"/>
    </location>
</feature>
<dbReference type="GO" id="GO:0004168">
    <property type="term" value="F:dolichol kinase activity"/>
    <property type="evidence" value="ECO:0007669"/>
    <property type="project" value="UniProtKB-EC"/>
</dbReference>
<reference evidence="12" key="1">
    <citation type="submission" date="2025-08" db="UniProtKB">
        <authorList>
            <consortium name="RefSeq"/>
        </authorList>
    </citation>
    <scope>IDENTIFICATION</scope>
    <source>
        <tissue evidence="12">Liver</tissue>
    </source>
</reference>
<keyword evidence="11" id="KW-1185">Reference proteome</keyword>
<dbReference type="KEGG" id="maua:101828147"/>
<name>A0A1U7QT81_MESAU</name>
<feature type="transmembrane region" description="Helical" evidence="10">
    <location>
        <begin position="439"/>
        <end position="459"/>
    </location>
</feature>
<dbReference type="InterPro" id="IPR032974">
    <property type="entry name" value="Polypren_kinase"/>
</dbReference>
<dbReference type="CTD" id="22845"/>
<evidence type="ECO:0000256" key="10">
    <source>
        <dbReference type="SAM" id="Phobius"/>
    </source>
</evidence>
<feature type="transmembrane region" description="Helical" evidence="10">
    <location>
        <begin position="358"/>
        <end position="378"/>
    </location>
</feature>
<evidence type="ECO:0000256" key="6">
    <source>
        <dbReference type="ARBA" id="ARBA00022777"/>
    </source>
</evidence>
<gene>
    <name evidence="12" type="primary">Dolk</name>
</gene>
<feature type="transmembrane region" description="Helical" evidence="10">
    <location>
        <begin position="471"/>
        <end position="491"/>
    </location>
</feature>
<keyword evidence="9 10" id="KW-0472">Membrane</keyword>
<keyword evidence="8 10" id="KW-1133">Transmembrane helix</keyword>
<evidence type="ECO:0000256" key="8">
    <source>
        <dbReference type="ARBA" id="ARBA00022989"/>
    </source>
</evidence>